<evidence type="ECO:0000259" key="1">
    <source>
        <dbReference type="Pfam" id="PF12776"/>
    </source>
</evidence>
<reference evidence="3" key="1">
    <citation type="submission" date="2018-02" db="EMBL/GenBank/DDBJ databases">
        <authorList>
            <person name="Cohen D.B."/>
            <person name="Kent A.D."/>
        </authorList>
    </citation>
    <scope>NUCLEOTIDE SEQUENCE</scope>
</reference>
<organism evidence="3">
    <name type="scientific">Fagus sylvatica</name>
    <name type="common">Beechnut</name>
    <dbReference type="NCBI Taxonomy" id="28930"/>
    <lineage>
        <taxon>Eukaryota</taxon>
        <taxon>Viridiplantae</taxon>
        <taxon>Streptophyta</taxon>
        <taxon>Embryophyta</taxon>
        <taxon>Tracheophyta</taxon>
        <taxon>Spermatophyta</taxon>
        <taxon>Magnoliopsida</taxon>
        <taxon>eudicotyledons</taxon>
        <taxon>Gunneridae</taxon>
        <taxon>Pentapetalae</taxon>
        <taxon>rosids</taxon>
        <taxon>fabids</taxon>
        <taxon>Fagales</taxon>
        <taxon>Fagaceae</taxon>
        <taxon>Fagus</taxon>
    </lineage>
</organism>
<gene>
    <name evidence="3" type="ORF">FSB_LOCUS55701</name>
</gene>
<dbReference type="Pfam" id="PF12776">
    <property type="entry name" value="Myb_DNA-bind_3"/>
    <property type="match status" value="6"/>
</dbReference>
<accession>A0A2N9IUI9</accession>
<sequence length="1020" mass="119459">MATQMPASSDRTRTNWTPAMECYFIDLLLDQVHRGNRMGHTFNKQAWTDMLTMFNAYFGSPYDEKVLKSHYTNLWTQFNDVKSLLDQNGFSWDDNKQMVVASHHVWDAYVKAHPESQFYRNKALMNFNDLCLIYAHTTADGRYSLSSHDIDFDDDIQGVNIGVAMNSLVPTSKEHSKTDWTPSMDRYFVKLMLDQLKKGNKICNAFKEQAWKDMLTLFNGKFGSKYGKSFLKHRYKKLLKYYTDMKSLLEVKGFSWDEMQQKVAADDYVWDNYIKAHPDAHSYRKKTLVNYGDLKLIFGNAVSNGHCSHLWRGRNFEDDIIQIKTGEEKEGRTSADSECLRTNWTSTMDRYLIELLQDQVLRGNKIGHGFVAEAWIAMVRLFNAKFGSHYDKDALRNRYKHLRRQYNDIKVLLDQSGFSWDETGEMVTAEDYVWDSYTKVYPDARSYRNKSVPSYHKLCVIYGEEVCNGRYSISAYNADLDCEEPDLMIGEDIQCHANSGCSTTDWTPSMDRYLIDIMLEEVRKGKKIDHTLNNQAWIDMFMLFKERFSLQHDKDFLKSRSKSLEKQYFDMKNLLEQRQFSWDETQQMVTAFDDVWDAYVKEHPDAKSYRITPKPNYNDLCLIYGNPASDGWCNQARQDIGCNGARLNNSCHWRTDWTPSMDRFFIDLMLEQVRNGSMIDQKFNKLAWSDMVAEFSAEFGSQHDKDVLKSRFMNLRKRFNDMKTLLDQSVFAWNEMQQMINAEDNVWDAYVKVHPDARTYRNRTLPNFNDLFIIYGNDITEQRQDYSGHFMDAEDYELGVNSGLSLSPSYFQYSLRKEYMDVTDLLNHNGFAWDEIRQKVTADDFVWEAYIKEHPDAIAYRDKILDDYCDLCLIYGNESRNGRLSYSDIKMEINTNTLGMGIDDLIGDIQSPAMEFEISRQRRKRKSATSSTSACVQKVQRTIKEEIQEPCVIKTYLGTEEDKDYSSIECIVAALQTVPDMDDELFLEACELLEDERKAKMFVAMDITARRKWLLKKLRR</sequence>
<evidence type="ECO:0000313" key="3">
    <source>
        <dbReference type="EMBL" id="SPD27819.1"/>
    </source>
</evidence>
<proteinExistence type="predicted"/>
<dbReference type="EMBL" id="OIVN01006208">
    <property type="protein sequence ID" value="SPD27819.1"/>
    <property type="molecule type" value="Genomic_DNA"/>
</dbReference>
<feature type="domain" description="Myb/SANT-like" evidence="1">
    <location>
        <begin position="15"/>
        <end position="109"/>
    </location>
</feature>
<feature type="domain" description="Myb/SANT-like" evidence="1">
    <location>
        <begin position="814"/>
        <end position="850"/>
    </location>
</feature>
<name>A0A2N9IUI9_FAGSY</name>
<feature type="domain" description="Myb/SANT-like" evidence="1">
    <location>
        <begin position="657"/>
        <end position="750"/>
    </location>
</feature>
<evidence type="ECO:0000259" key="2">
    <source>
        <dbReference type="Pfam" id="PF24769"/>
    </source>
</evidence>
<dbReference type="PANTHER" id="PTHR46929:SF8">
    <property type="entry name" value="MYB_SANT-LIKE DOMAIN-CONTAINING PROTEIN"/>
    <property type="match status" value="1"/>
</dbReference>
<protein>
    <recommendedName>
        <fullName evidence="4">Myb/SANT-like domain-containing protein</fullName>
    </recommendedName>
</protein>
<dbReference type="InterPro" id="IPR024752">
    <property type="entry name" value="Myb/SANT-like_dom"/>
</dbReference>
<feature type="domain" description="Myb/SANT-like" evidence="1">
    <location>
        <begin position="180"/>
        <end position="273"/>
    </location>
</feature>
<feature type="domain" description="Myb/SANT-like" evidence="1">
    <location>
        <begin position="506"/>
        <end position="599"/>
    </location>
</feature>
<feature type="domain" description="Myb/SANT-like" evidence="1">
    <location>
        <begin position="343"/>
        <end position="437"/>
    </location>
</feature>
<dbReference type="InterPro" id="IPR056253">
    <property type="entry name" value="At2g29880-like_C"/>
</dbReference>
<dbReference type="PANTHER" id="PTHR46929">
    <property type="entry name" value="EXPRESSED PROTEIN"/>
    <property type="match status" value="1"/>
</dbReference>
<feature type="domain" description="At2g29880-like C-terminal" evidence="2">
    <location>
        <begin position="973"/>
        <end position="1014"/>
    </location>
</feature>
<dbReference type="AlphaFoldDB" id="A0A2N9IUI9"/>
<evidence type="ECO:0008006" key="4">
    <source>
        <dbReference type="Google" id="ProtNLM"/>
    </source>
</evidence>
<dbReference type="Pfam" id="PF24769">
    <property type="entry name" value="At2g29880_C"/>
    <property type="match status" value="1"/>
</dbReference>